<feature type="transmembrane region" description="Helical" evidence="5">
    <location>
        <begin position="157"/>
        <end position="180"/>
    </location>
</feature>
<feature type="transmembrane region" description="Helical" evidence="5">
    <location>
        <begin position="214"/>
        <end position="234"/>
    </location>
</feature>
<reference evidence="6" key="1">
    <citation type="journal article" date="2021" name="J Fungi (Basel)">
        <title>Virulence traits and population genomics of the black yeast Aureobasidium melanogenum.</title>
        <authorList>
            <person name="Cernosa A."/>
            <person name="Sun X."/>
            <person name="Gostincar C."/>
            <person name="Fang C."/>
            <person name="Gunde-Cimerman N."/>
            <person name="Song Z."/>
        </authorList>
    </citation>
    <scope>NUCLEOTIDE SEQUENCE</scope>
    <source>
        <strain evidence="6">EXF-8016</strain>
    </source>
</reference>
<reference evidence="6" key="2">
    <citation type="submission" date="2021-08" db="EMBL/GenBank/DDBJ databases">
        <authorList>
            <person name="Gostincar C."/>
            <person name="Sun X."/>
            <person name="Song Z."/>
            <person name="Gunde-Cimerman N."/>
        </authorList>
    </citation>
    <scope>NUCLEOTIDE SEQUENCE</scope>
    <source>
        <strain evidence="6">EXF-8016</strain>
    </source>
</reference>
<feature type="transmembrane region" description="Helical" evidence="5">
    <location>
        <begin position="366"/>
        <end position="391"/>
    </location>
</feature>
<feature type="transmembrane region" description="Helical" evidence="5">
    <location>
        <begin position="325"/>
        <end position="346"/>
    </location>
</feature>
<dbReference type="GO" id="GO:0005886">
    <property type="term" value="C:plasma membrane"/>
    <property type="evidence" value="ECO:0007669"/>
    <property type="project" value="TreeGrafter"/>
</dbReference>
<feature type="transmembrane region" description="Helical" evidence="5">
    <location>
        <begin position="507"/>
        <end position="525"/>
    </location>
</feature>
<sequence>MVEHIEADFDHVPGTVHLVDVVRRVSPSTRHDASQTDIVLVPQPSPDPEDPLNWSHRRKLFALSMTLLYVLGTGIATSLQYSVLANITADTGISTDNLVQGTGIMFLFFGWACLFWQPIALTYGRRGVYLITMFLTVPIMVWTAYSSSAGEWFAHRILIGIVVSPIESLCEVTVFDLFFAHNRGTYMGIYVFTLFGSNFLAPLVAGWFNDAYGWRWTMNLGTIICGVVFIVMFFSMEETIYFRRSTLDGISIEMEDTNTHAAGPKSLTPAKIPRIAQDDTVQQRIEVPIRQSSKSRLSRYSLFQPLPGRPSNRDMLHMMYRPLVMIYKFPTVAWTGFLYGINLAWYNVLNGTASPVLTGKPYEWSAAQVGCVYAGPIVGAALACMWSGKIADRITLALARRNNGIREPEHRLWVLSVSGIISAAGLVTWGVGAYHEVHWIGLVFGLGMLTFGCVTGGSIAVSYNVDCFKEIAGETMVSIMIIRNTIGFGFSYAITPWWTTQGLQNCFIVAAVISLVCTSSFLVLIKYGKQLRRRSIPAYQKYMSTAAVSQD</sequence>
<feature type="transmembrane region" description="Helical" evidence="5">
    <location>
        <begin position="60"/>
        <end position="78"/>
    </location>
</feature>
<evidence type="ECO:0000256" key="5">
    <source>
        <dbReference type="SAM" id="Phobius"/>
    </source>
</evidence>
<organism evidence="6 7">
    <name type="scientific">Aureobasidium melanogenum</name>
    <name type="common">Aureobasidium pullulans var. melanogenum</name>
    <dbReference type="NCBI Taxonomy" id="46634"/>
    <lineage>
        <taxon>Eukaryota</taxon>
        <taxon>Fungi</taxon>
        <taxon>Dikarya</taxon>
        <taxon>Ascomycota</taxon>
        <taxon>Pezizomycotina</taxon>
        <taxon>Dothideomycetes</taxon>
        <taxon>Dothideomycetidae</taxon>
        <taxon>Dothideales</taxon>
        <taxon>Saccotheciaceae</taxon>
        <taxon>Aureobasidium</taxon>
    </lineage>
</organism>
<feature type="transmembrane region" description="Helical" evidence="5">
    <location>
        <begin position="98"/>
        <end position="116"/>
    </location>
</feature>
<dbReference type="OrthoDB" id="5215911at2759"/>
<feature type="transmembrane region" description="Helical" evidence="5">
    <location>
        <begin position="187"/>
        <end position="208"/>
    </location>
</feature>
<dbReference type="Pfam" id="PF07690">
    <property type="entry name" value="MFS_1"/>
    <property type="match status" value="1"/>
</dbReference>
<feature type="transmembrane region" description="Helical" evidence="5">
    <location>
        <begin position="412"/>
        <end position="431"/>
    </location>
</feature>
<evidence type="ECO:0000256" key="2">
    <source>
        <dbReference type="ARBA" id="ARBA00022692"/>
    </source>
</evidence>
<proteinExistence type="predicted"/>
<keyword evidence="3 5" id="KW-1133">Transmembrane helix</keyword>
<dbReference type="AlphaFoldDB" id="A0A9P8G6D4"/>
<dbReference type="InterPro" id="IPR036259">
    <property type="entry name" value="MFS_trans_sf"/>
</dbReference>
<accession>A0A9P8G6D4</accession>
<gene>
    <name evidence="6" type="ORF">KCV03_g10304</name>
</gene>
<dbReference type="PANTHER" id="PTHR23502">
    <property type="entry name" value="MAJOR FACILITATOR SUPERFAMILY"/>
    <property type="match status" value="1"/>
</dbReference>
<evidence type="ECO:0000256" key="1">
    <source>
        <dbReference type="ARBA" id="ARBA00004141"/>
    </source>
</evidence>
<dbReference type="Gene3D" id="1.20.1250.20">
    <property type="entry name" value="MFS general substrate transporter like domains"/>
    <property type="match status" value="1"/>
</dbReference>
<comment type="caution">
    <text evidence="6">The sequence shown here is derived from an EMBL/GenBank/DDBJ whole genome shotgun (WGS) entry which is preliminary data.</text>
</comment>
<evidence type="ECO:0000256" key="3">
    <source>
        <dbReference type="ARBA" id="ARBA00022989"/>
    </source>
</evidence>
<evidence type="ECO:0000313" key="7">
    <source>
        <dbReference type="Proteomes" id="UP000767238"/>
    </source>
</evidence>
<dbReference type="SUPFAM" id="SSF103473">
    <property type="entry name" value="MFS general substrate transporter"/>
    <property type="match status" value="1"/>
</dbReference>
<dbReference type="GO" id="GO:0022857">
    <property type="term" value="F:transmembrane transporter activity"/>
    <property type="evidence" value="ECO:0007669"/>
    <property type="project" value="InterPro"/>
</dbReference>
<feature type="transmembrane region" description="Helical" evidence="5">
    <location>
        <begin position="128"/>
        <end position="145"/>
    </location>
</feature>
<feature type="non-terminal residue" evidence="6">
    <location>
        <position position="551"/>
    </location>
</feature>
<feature type="transmembrane region" description="Helical" evidence="5">
    <location>
        <begin position="475"/>
        <end position="495"/>
    </location>
</feature>
<dbReference type="PANTHER" id="PTHR23502:SF30">
    <property type="entry name" value="TRANSPORTER, PUTATIVE (AFU_ORTHOLOGUE AFUA_8G04702)-RELATED"/>
    <property type="match status" value="1"/>
</dbReference>
<keyword evidence="4 5" id="KW-0472">Membrane</keyword>
<protein>
    <submittedName>
        <fullName evidence="6">MFS general substrate transporter</fullName>
    </submittedName>
</protein>
<dbReference type="InterPro" id="IPR011701">
    <property type="entry name" value="MFS"/>
</dbReference>
<evidence type="ECO:0000313" key="6">
    <source>
        <dbReference type="EMBL" id="KAH0209483.1"/>
    </source>
</evidence>
<comment type="subcellular location">
    <subcellularLocation>
        <location evidence="1">Membrane</location>
        <topology evidence="1">Multi-pass membrane protein</topology>
    </subcellularLocation>
</comment>
<dbReference type="Proteomes" id="UP000767238">
    <property type="component" value="Unassembled WGS sequence"/>
</dbReference>
<evidence type="ECO:0000256" key="4">
    <source>
        <dbReference type="ARBA" id="ARBA00023136"/>
    </source>
</evidence>
<name>A0A9P8G6D4_AURME</name>
<feature type="transmembrane region" description="Helical" evidence="5">
    <location>
        <begin position="437"/>
        <end position="463"/>
    </location>
</feature>
<keyword evidence="2 5" id="KW-0812">Transmembrane</keyword>
<dbReference type="EMBL" id="JAHFYH010000240">
    <property type="protein sequence ID" value="KAH0209483.1"/>
    <property type="molecule type" value="Genomic_DNA"/>
</dbReference>